<proteinExistence type="predicted"/>
<gene>
    <name evidence="1" type="ORF">LEP1GSC047_3161</name>
</gene>
<comment type="caution">
    <text evidence="1">The sequence shown here is derived from an EMBL/GenBank/DDBJ whole genome shotgun (WGS) entry which is preliminary data.</text>
</comment>
<evidence type="ECO:0000313" key="2">
    <source>
        <dbReference type="Proteomes" id="UP000018719"/>
    </source>
</evidence>
<sequence length="60" mass="7131">MASYFFSQTIRMKFAQNFLPLLIVTADEIHIWSKFLAIHADPWRFALSSPKRVQRVKYSK</sequence>
<organism evidence="1 2">
    <name type="scientific">Leptospira inadai serovar Lyme str. 10</name>
    <dbReference type="NCBI Taxonomy" id="1049790"/>
    <lineage>
        <taxon>Bacteria</taxon>
        <taxon>Pseudomonadati</taxon>
        <taxon>Spirochaetota</taxon>
        <taxon>Spirochaetia</taxon>
        <taxon>Leptospirales</taxon>
        <taxon>Leptospiraceae</taxon>
        <taxon>Leptospira</taxon>
    </lineage>
</organism>
<dbReference type="EMBL" id="AHMM02000017">
    <property type="protein sequence ID" value="EQA36681.1"/>
    <property type="molecule type" value="Genomic_DNA"/>
</dbReference>
<dbReference type="Proteomes" id="UP000018719">
    <property type="component" value="Unassembled WGS sequence"/>
</dbReference>
<name>V6HAY1_9LEPT</name>
<accession>V6HAY1</accession>
<evidence type="ECO:0000313" key="1">
    <source>
        <dbReference type="EMBL" id="EQA36681.1"/>
    </source>
</evidence>
<dbReference type="STRING" id="1049790.LEP1GSC047_3161"/>
<reference evidence="1 2" key="1">
    <citation type="submission" date="2013-05" db="EMBL/GenBank/DDBJ databases">
        <authorList>
            <person name="Harkins D.M."/>
            <person name="Durkin A.S."/>
            <person name="Brinkac L.M."/>
            <person name="Haft D.H."/>
            <person name="Selengut J.D."/>
            <person name="Sanka R."/>
            <person name="DePew J."/>
            <person name="Purushe J."/>
            <person name="Hartskeerl R.A."/>
            <person name="Ahmed A."/>
            <person name="van der Linden H."/>
            <person name="Goris M.G.A."/>
            <person name="Vinetz J.M."/>
            <person name="Sutton G.G."/>
            <person name="Nierman W.C."/>
            <person name="Fouts D.E."/>
        </authorList>
    </citation>
    <scope>NUCLEOTIDE SEQUENCE [LARGE SCALE GENOMIC DNA]</scope>
    <source>
        <strain evidence="1 2">10</strain>
    </source>
</reference>
<dbReference type="AlphaFoldDB" id="V6HAY1"/>
<protein>
    <submittedName>
        <fullName evidence="1">Uncharacterized protein</fullName>
    </submittedName>
</protein>